<dbReference type="GO" id="GO:0016020">
    <property type="term" value="C:membrane"/>
    <property type="evidence" value="ECO:0007669"/>
    <property type="project" value="TreeGrafter"/>
</dbReference>
<evidence type="ECO:0000256" key="1">
    <source>
        <dbReference type="SAM" id="Phobius"/>
    </source>
</evidence>
<dbReference type="OrthoDB" id="9800167at2"/>
<comment type="caution">
    <text evidence="3">The sequence shown here is derived from an EMBL/GenBank/DDBJ whole genome shotgun (WGS) entry which is preliminary data.</text>
</comment>
<dbReference type="PANTHER" id="PTHR19353:SF19">
    <property type="entry name" value="DELTA(5) FATTY ACID DESATURASE C-RELATED"/>
    <property type="match status" value="1"/>
</dbReference>
<dbReference type="Pfam" id="PF00487">
    <property type="entry name" value="FA_desaturase"/>
    <property type="match status" value="1"/>
</dbReference>
<feature type="transmembrane region" description="Helical" evidence="1">
    <location>
        <begin position="212"/>
        <end position="230"/>
    </location>
</feature>
<reference evidence="3 4" key="1">
    <citation type="submission" date="2019-06" db="EMBL/GenBank/DDBJ databases">
        <title>Whole genome sequence for Cellvibrionaceae sp. R142.</title>
        <authorList>
            <person name="Wang G."/>
        </authorList>
    </citation>
    <scope>NUCLEOTIDE SEQUENCE [LARGE SCALE GENOMIC DNA]</scope>
    <source>
        <strain evidence="3 4">R142</strain>
    </source>
</reference>
<dbReference type="CDD" id="cd03510">
    <property type="entry name" value="Rhizobitoxine-FADS-like"/>
    <property type="match status" value="1"/>
</dbReference>
<evidence type="ECO:0000313" key="3">
    <source>
        <dbReference type="EMBL" id="TQV84626.1"/>
    </source>
</evidence>
<proteinExistence type="predicted"/>
<dbReference type="InterPro" id="IPR005804">
    <property type="entry name" value="FA_desaturase_dom"/>
</dbReference>
<evidence type="ECO:0000313" key="4">
    <source>
        <dbReference type="Proteomes" id="UP000319732"/>
    </source>
</evidence>
<feature type="transmembrane region" description="Helical" evidence="1">
    <location>
        <begin position="21"/>
        <end position="46"/>
    </location>
</feature>
<keyword evidence="1" id="KW-0812">Transmembrane</keyword>
<keyword evidence="1" id="KW-0472">Membrane</keyword>
<organism evidence="3 4">
    <name type="scientific">Exilibacterium tricleocarpae</name>
    <dbReference type="NCBI Taxonomy" id="2591008"/>
    <lineage>
        <taxon>Bacteria</taxon>
        <taxon>Pseudomonadati</taxon>
        <taxon>Pseudomonadota</taxon>
        <taxon>Gammaproteobacteria</taxon>
        <taxon>Cellvibrionales</taxon>
        <taxon>Cellvibrionaceae</taxon>
        <taxon>Exilibacterium</taxon>
    </lineage>
</organism>
<feature type="transmembrane region" description="Helical" evidence="1">
    <location>
        <begin position="144"/>
        <end position="166"/>
    </location>
</feature>
<dbReference type="InterPro" id="IPR012171">
    <property type="entry name" value="Fatty_acid_desaturase"/>
</dbReference>
<gene>
    <name evidence="3" type="ORF">FKG94_03635</name>
</gene>
<dbReference type="GO" id="GO:0016717">
    <property type="term" value="F:oxidoreductase activity, acting on paired donors, with oxidation of a pair of donors resulting in the reduction of molecular oxygen to two molecules of water"/>
    <property type="evidence" value="ECO:0007669"/>
    <property type="project" value="TreeGrafter"/>
</dbReference>
<dbReference type="EMBL" id="VHSG01000005">
    <property type="protein sequence ID" value="TQV84626.1"/>
    <property type="molecule type" value="Genomic_DNA"/>
</dbReference>
<protein>
    <submittedName>
        <fullName evidence="3">Fatty acid desaturase</fullName>
    </submittedName>
</protein>
<dbReference type="PANTHER" id="PTHR19353">
    <property type="entry name" value="FATTY ACID DESATURASE 2"/>
    <property type="match status" value="1"/>
</dbReference>
<dbReference type="Proteomes" id="UP000319732">
    <property type="component" value="Unassembled WGS sequence"/>
</dbReference>
<evidence type="ECO:0000259" key="2">
    <source>
        <dbReference type="Pfam" id="PF00487"/>
    </source>
</evidence>
<dbReference type="GO" id="GO:0008610">
    <property type="term" value="P:lipid biosynthetic process"/>
    <property type="evidence" value="ECO:0007669"/>
    <property type="project" value="UniProtKB-ARBA"/>
</dbReference>
<dbReference type="AlphaFoldDB" id="A0A545U581"/>
<keyword evidence="4" id="KW-1185">Reference proteome</keyword>
<sequence length="328" mass="37544">MNMDFRKLLTREELEPFLQKSDAWGLWLLVCNWGLIAAAFALVAFWPNLLTCLVAVIVLANRQLGISVLMHDCSHQALFRSRGLNQWVGKWLCAAPVFADLDGYRRYHMRHHRDAGTTADPDYPNYKNYPVTKMSVVRKTLRDLVGYTGLKTFYAVLLMHAGLLEYDMSYQHHRARKRPGPLAIMGNLARNLWAPVLVNVGLWVLLYSTGHGYLFGLWVLAYLTLFMFFARMRNAAEHANVPDLLDRDPRLHARTTHVNWLERLTFAPNHVNYHMEHHWAPGVPPYRLAALHRFLTAKGVLADTPVANSYADVYRAMVGAPEAIIRTP</sequence>
<keyword evidence="1" id="KW-1133">Transmembrane helix</keyword>
<feature type="domain" description="Fatty acid desaturase" evidence="2">
    <location>
        <begin position="46"/>
        <end position="296"/>
    </location>
</feature>
<accession>A0A545U581</accession>
<name>A0A545U581_9GAMM</name>